<sequence length="40" mass="4561">MAWREKKGIAVVFFYTGLYLLYAILAIAFVFGLSCFVPKI</sequence>
<accession>A0A1R3IBH4</accession>
<reference evidence="3" key="1">
    <citation type="submission" date="2013-09" db="EMBL/GenBank/DDBJ databases">
        <title>Corchorus olitorius genome sequencing.</title>
        <authorList>
            <person name="Alam M."/>
            <person name="Haque M.S."/>
            <person name="Islam M.S."/>
            <person name="Emdad E.M."/>
            <person name="Islam M.M."/>
            <person name="Ahmed B."/>
            <person name="Halim A."/>
            <person name="Hossen Q.M.M."/>
            <person name="Hossain M.Z."/>
            <person name="Ahmed R."/>
            <person name="Khan M.M."/>
            <person name="Islam R."/>
            <person name="Rashid M.M."/>
            <person name="Khan S.A."/>
            <person name="Rahman M.S."/>
            <person name="Alam M."/>
            <person name="Yahiya A.S."/>
            <person name="Khan M.S."/>
            <person name="Azam M.S."/>
            <person name="Haque T."/>
            <person name="Lashkar M.Z.H."/>
            <person name="Akhand A.I."/>
            <person name="Morshed G."/>
            <person name="Roy S."/>
            <person name="Uddin K.S."/>
            <person name="Rabeya T."/>
            <person name="Hossain A.S."/>
            <person name="Chowdhury A."/>
            <person name="Snigdha A.R."/>
            <person name="Mortoza M.S."/>
            <person name="Matin S.A."/>
            <person name="Hoque S.M.E."/>
            <person name="Islam M.K."/>
            <person name="Roy D.K."/>
            <person name="Haider R."/>
            <person name="Moosa M.M."/>
            <person name="Elias S.M."/>
            <person name="Hasan A.M."/>
            <person name="Jahan S."/>
            <person name="Shafiuddin M."/>
            <person name="Mahmood N."/>
            <person name="Shommy N.S."/>
        </authorList>
    </citation>
    <scope>NUCLEOTIDE SEQUENCE [LARGE SCALE GENOMIC DNA]</scope>
    <source>
        <strain evidence="3">cv. O-4</strain>
    </source>
</reference>
<keyword evidence="3" id="KW-1185">Reference proteome</keyword>
<keyword evidence="1" id="KW-0812">Transmembrane</keyword>
<evidence type="ECO:0000313" key="3">
    <source>
        <dbReference type="Proteomes" id="UP000187203"/>
    </source>
</evidence>
<evidence type="ECO:0000256" key="1">
    <source>
        <dbReference type="SAM" id="Phobius"/>
    </source>
</evidence>
<feature type="transmembrane region" description="Helical" evidence="1">
    <location>
        <begin position="12"/>
        <end position="37"/>
    </location>
</feature>
<keyword evidence="1" id="KW-0472">Membrane</keyword>
<gene>
    <name evidence="2" type="ORF">COLO4_24288</name>
</gene>
<dbReference type="EMBL" id="AWUE01018482">
    <property type="protein sequence ID" value="OMO79952.1"/>
    <property type="molecule type" value="Genomic_DNA"/>
</dbReference>
<comment type="caution">
    <text evidence="2">The sequence shown here is derived from an EMBL/GenBank/DDBJ whole genome shotgun (WGS) entry which is preliminary data.</text>
</comment>
<keyword evidence="1" id="KW-1133">Transmembrane helix</keyword>
<name>A0A1R3IBH4_9ROSI</name>
<proteinExistence type="predicted"/>
<evidence type="ECO:0000313" key="2">
    <source>
        <dbReference type="EMBL" id="OMO79952.1"/>
    </source>
</evidence>
<dbReference type="Proteomes" id="UP000187203">
    <property type="component" value="Unassembled WGS sequence"/>
</dbReference>
<dbReference type="PROSITE" id="PS51257">
    <property type="entry name" value="PROKAR_LIPOPROTEIN"/>
    <property type="match status" value="1"/>
</dbReference>
<organism evidence="2 3">
    <name type="scientific">Corchorus olitorius</name>
    <dbReference type="NCBI Taxonomy" id="93759"/>
    <lineage>
        <taxon>Eukaryota</taxon>
        <taxon>Viridiplantae</taxon>
        <taxon>Streptophyta</taxon>
        <taxon>Embryophyta</taxon>
        <taxon>Tracheophyta</taxon>
        <taxon>Spermatophyta</taxon>
        <taxon>Magnoliopsida</taxon>
        <taxon>eudicotyledons</taxon>
        <taxon>Gunneridae</taxon>
        <taxon>Pentapetalae</taxon>
        <taxon>rosids</taxon>
        <taxon>malvids</taxon>
        <taxon>Malvales</taxon>
        <taxon>Malvaceae</taxon>
        <taxon>Grewioideae</taxon>
        <taxon>Apeibeae</taxon>
        <taxon>Corchorus</taxon>
    </lineage>
</organism>
<protein>
    <submittedName>
        <fullName evidence="2">Uncharacterized protein</fullName>
    </submittedName>
</protein>
<dbReference type="AlphaFoldDB" id="A0A1R3IBH4"/>